<organism evidence="2">
    <name type="scientific">Octopus bimaculoides</name>
    <name type="common">California two-spotted octopus</name>
    <dbReference type="NCBI Taxonomy" id="37653"/>
    <lineage>
        <taxon>Eukaryota</taxon>
        <taxon>Metazoa</taxon>
        <taxon>Spiralia</taxon>
        <taxon>Lophotrochozoa</taxon>
        <taxon>Mollusca</taxon>
        <taxon>Cephalopoda</taxon>
        <taxon>Coleoidea</taxon>
        <taxon>Octopodiformes</taxon>
        <taxon>Octopoda</taxon>
        <taxon>Incirrata</taxon>
        <taxon>Octopodidae</taxon>
        <taxon>Octopus</taxon>
    </lineage>
</organism>
<reference evidence="2" key="1">
    <citation type="submission" date="2015-07" db="EMBL/GenBank/DDBJ databases">
        <title>MeaNS - Measles Nucleotide Surveillance Program.</title>
        <authorList>
            <person name="Tran T."/>
            <person name="Druce J."/>
        </authorList>
    </citation>
    <scope>NUCLEOTIDE SEQUENCE</scope>
    <source>
        <strain evidence="2">UCB-OBI-ISO-001</strain>
        <tissue evidence="2">Gonad</tissue>
    </source>
</reference>
<dbReference type="EMBL" id="KQ422777">
    <property type="protein sequence ID" value="KOF74267.1"/>
    <property type="molecule type" value="Genomic_DNA"/>
</dbReference>
<proteinExistence type="predicted"/>
<protein>
    <submittedName>
        <fullName evidence="2">Uncharacterized protein</fullName>
    </submittedName>
</protein>
<evidence type="ECO:0000256" key="1">
    <source>
        <dbReference type="SAM" id="MobiDB-lite"/>
    </source>
</evidence>
<sequence length="59" mass="6988">MMKECPKFALESANFYIKPFQGTHNVLERQHFNKTGNETLESNENQYHLTSSKQHVQEF</sequence>
<dbReference type="AlphaFoldDB" id="A0A0L8GB57"/>
<evidence type="ECO:0000313" key="2">
    <source>
        <dbReference type="EMBL" id="KOF74267.1"/>
    </source>
</evidence>
<feature type="region of interest" description="Disordered" evidence="1">
    <location>
        <begin position="38"/>
        <end position="59"/>
    </location>
</feature>
<name>A0A0L8GB57_OCTBM</name>
<accession>A0A0L8GB57</accession>
<gene>
    <name evidence="2" type="ORF">OCBIM_22036488mg</name>
</gene>